<dbReference type="Gene3D" id="3.40.50.620">
    <property type="entry name" value="HUPs"/>
    <property type="match status" value="1"/>
</dbReference>
<dbReference type="InterPro" id="IPR006016">
    <property type="entry name" value="UspA"/>
</dbReference>
<gene>
    <name evidence="2" type="ORF">RND81_10G248100</name>
</gene>
<dbReference type="PANTHER" id="PTHR31964:SF126">
    <property type="entry name" value="ADENINE NUCLEOTIDE ALPHA HYDROLASES-LIKE SUPERFAMILY PROTEIN"/>
    <property type="match status" value="1"/>
</dbReference>
<dbReference type="SUPFAM" id="SSF52402">
    <property type="entry name" value="Adenine nucleotide alpha hydrolases-like"/>
    <property type="match status" value="1"/>
</dbReference>
<dbReference type="Proteomes" id="UP001443914">
    <property type="component" value="Unassembled WGS sequence"/>
</dbReference>
<proteinExistence type="predicted"/>
<dbReference type="PRINTS" id="PR01438">
    <property type="entry name" value="UNVRSLSTRESS"/>
</dbReference>
<dbReference type="CDD" id="cd23659">
    <property type="entry name" value="USP_At3g01520-like"/>
    <property type="match status" value="1"/>
</dbReference>
<dbReference type="EMBL" id="JBDFQZ010000010">
    <property type="protein sequence ID" value="KAK9684992.1"/>
    <property type="molecule type" value="Genomic_DNA"/>
</dbReference>
<protein>
    <recommendedName>
        <fullName evidence="1">UspA domain-containing protein</fullName>
    </recommendedName>
</protein>
<dbReference type="AlphaFoldDB" id="A0AAW1I6I1"/>
<dbReference type="Pfam" id="PF00582">
    <property type="entry name" value="Usp"/>
    <property type="match status" value="1"/>
</dbReference>
<reference evidence="2" key="1">
    <citation type="submission" date="2024-03" db="EMBL/GenBank/DDBJ databases">
        <title>WGS assembly of Saponaria officinalis var. Norfolk2.</title>
        <authorList>
            <person name="Jenkins J."/>
            <person name="Shu S."/>
            <person name="Grimwood J."/>
            <person name="Barry K."/>
            <person name="Goodstein D."/>
            <person name="Schmutz J."/>
            <person name="Leebens-Mack J."/>
            <person name="Osbourn A."/>
        </authorList>
    </citation>
    <scope>NUCLEOTIDE SEQUENCE [LARGE SCALE GENOMIC DNA]</scope>
    <source>
        <strain evidence="2">JIC</strain>
    </source>
</reference>
<keyword evidence="3" id="KW-1185">Reference proteome</keyword>
<name>A0AAW1I6I1_SAPOF</name>
<feature type="domain" description="UspA" evidence="1">
    <location>
        <begin position="9"/>
        <end position="173"/>
    </location>
</feature>
<dbReference type="InterPro" id="IPR014729">
    <property type="entry name" value="Rossmann-like_a/b/a_fold"/>
</dbReference>
<dbReference type="InterPro" id="IPR006015">
    <property type="entry name" value="Universal_stress_UspA"/>
</dbReference>
<organism evidence="2 3">
    <name type="scientific">Saponaria officinalis</name>
    <name type="common">Common soapwort</name>
    <name type="synonym">Lychnis saponaria</name>
    <dbReference type="NCBI Taxonomy" id="3572"/>
    <lineage>
        <taxon>Eukaryota</taxon>
        <taxon>Viridiplantae</taxon>
        <taxon>Streptophyta</taxon>
        <taxon>Embryophyta</taxon>
        <taxon>Tracheophyta</taxon>
        <taxon>Spermatophyta</taxon>
        <taxon>Magnoliopsida</taxon>
        <taxon>eudicotyledons</taxon>
        <taxon>Gunneridae</taxon>
        <taxon>Pentapetalae</taxon>
        <taxon>Caryophyllales</taxon>
        <taxon>Caryophyllaceae</taxon>
        <taxon>Caryophylleae</taxon>
        <taxon>Saponaria</taxon>
    </lineage>
</organism>
<evidence type="ECO:0000259" key="1">
    <source>
        <dbReference type="Pfam" id="PF00582"/>
    </source>
</evidence>
<accession>A0AAW1I6I1</accession>
<comment type="caution">
    <text evidence="2">The sequence shown here is derived from an EMBL/GenBank/DDBJ whole genome shotgun (WGS) entry which is preliminary data.</text>
</comment>
<sequence>METIRSRGRKIVVGVDESEESMYALSWCLNNIIIANSHQTNYHDDYSNTTTTLVILYVKPPPPVYSAIDVAEYLFGKNDVVASMEEYSRKLVERVMSRAEAICINYTTNFNIKVEKKVGSGDARQVICGAVEKLGADMLVMGSHDYGFFKRALLGSVSYDCAKQVKCPVVVVKHPKNS</sequence>
<dbReference type="PANTHER" id="PTHR31964">
    <property type="entry name" value="ADENINE NUCLEOTIDE ALPHA HYDROLASES-LIKE SUPERFAMILY PROTEIN"/>
    <property type="match status" value="1"/>
</dbReference>
<evidence type="ECO:0000313" key="2">
    <source>
        <dbReference type="EMBL" id="KAK9684992.1"/>
    </source>
</evidence>
<evidence type="ECO:0000313" key="3">
    <source>
        <dbReference type="Proteomes" id="UP001443914"/>
    </source>
</evidence>